<evidence type="ECO:0000313" key="3">
    <source>
        <dbReference type="Proteomes" id="UP000717996"/>
    </source>
</evidence>
<evidence type="ECO:0008006" key="4">
    <source>
        <dbReference type="Google" id="ProtNLM"/>
    </source>
</evidence>
<comment type="caution">
    <text evidence="2">The sequence shown here is derived from an EMBL/GenBank/DDBJ whole genome shotgun (WGS) entry which is preliminary data.</text>
</comment>
<organism evidence="2 3">
    <name type="scientific">Rhizopus oryzae</name>
    <name type="common">Mucormycosis agent</name>
    <name type="synonym">Rhizopus arrhizus var. delemar</name>
    <dbReference type="NCBI Taxonomy" id="64495"/>
    <lineage>
        <taxon>Eukaryota</taxon>
        <taxon>Fungi</taxon>
        <taxon>Fungi incertae sedis</taxon>
        <taxon>Mucoromycota</taxon>
        <taxon>Mucoromycotina</taxon>
        <taxon>Mucoromycetes</taxon>
        <taxon>Mucorales</taxon>
        <taxon>Mucorineae</taxon>
        <taxon>Rhizopodaceae</taxon>
        <taxon>Rhizopus</taxon>
    </lineage>
</organism>
<reference evidence="2" key="1">
    <citation type="journal article" date="2020" name="Microb. Genom.">
        <title>Genetic diversity of clinical and environmental Mucorales isolates obtained from an investigation of mucormycosis cases among solid organ transplant recipients.</title>
        <authorList>
            <person name="Nguyen M.H."/>
            <person name="Kaul D."/>
            <person name="Muto C."/>
            <person name="Cheng S.J."/>
            <person name="Richter R.A."/>
            <person name="Bruno V.M."/>
            <person name="Liu G."/>
            <person name="Beyhan S."/>
            <person name="Sundermann A.J."/>
            <person name="Mounaud S."/>
            <person name="Pasculle A.W."/>
            <person name="Nierman W.C."/>
            <person name="Driscoll E."/>
            <person name="Cumbie R."/>
            <person name="Clancy C.J."/>
            <person name="Dupont C.L."/>
        </authorList>
    </citation>
    <scope>NUCLEOTIDE SEQUENCE</scope>
    <source>
        <strain evidence="2">GL16</strain>
    </source>
</reference>
<protein>
    <recommendedName>
        <fullName evidence="4">Secreted protein</fullName>
    </recommendedName>
</protein>
<evidence type="ECO:0000313" key="2">
    <source>
        <dbReference type="EMBL" id="KAG1537226.1"/>
    </source>
</evidence>
<name>A0A9P6Y1M3_RHIOR</name>
<dbReference type="AlphaFoldDB" id="A0A9P6Y1M3"/>
<keyword evidence="1" id="KW-0732">Signal</keyword>
<gene>
    <name evidence="2" type="ORF">G6F51_010500</name>
</gene>
<dbReference type="OrthoDB" id="2287349at2759"/>
<feature type="signal peptide" evidence="1">
    <location>
        <begin position="1"/>
        <end position="16"/>
    </location>
</feature>
<evidence type="ECO:0000256" key="1">
    <source>
        <dbReference type="SAM" id="SignalP"/>
    </source>
</evidence>
<feature type="chain" id="PRO_5040312463" description="Secreted protein" evidence="1">
    <location>
        <begin position="17"/>
        <end position="159"/>
    </location>
</feature>
<sequence>MASSYMLLFLSTVVVAVDVVGGETLVLLLFDEDSALRLSVIYLVDPTTNRLRARTNSELQVHPYLARRFLRMVRHNSILLSPFLVRPFIPACYAHLGPNPFKPDLTHGIDATPFISALGLLAGASSSPMPSKQFRRLCLQDLTSSTYTPPLTALAWKKF</sequence>
<dbReference type="EMBL" id="JAANIT010002187">
    <property type="protein sequence ID" value="KAG1537226.1"/>
    <property type="molecule type" value="Genomic_DNA"/>
</dbReference>
<proteinExistence type="predicted"/>
<dbReference type="Proteomes" id="UP000717996">
    <property type="component" value="Unassembled WGS sequence"/>
</dbReference>
<accession>A0A9P6Y1M3</accession>